<keyword evidence="2" id="KW-0378">Hydrolase</keyword>
<gene>
    <name evidence="4" type="ORF">OSB04_032059</name>
</gene>
<dbReference type="EMBL" id="JARYMX010000008">
    <property type="protein sequence ID" value="KAJ9539326.1"/>
    <property type="molecule type" value="Genomic_DNA"/>
</dbReference>
<comment type="caution">
    <text evidence="4">The sequence shown here is derived from an EMBL/GenBank/DDBJ whole genome shotgun (WGS) entry which is preliminary data.</text>
</comment>
<dbReference type="CDD" id="cd03445">
    <property type="entry name" value="Thioesterase_II_repeat2"/>
    <property type="match status" value="1"/>
</dbReference>
<evidence type="ECO:0000313" key="5">
    <source>
        <dbReference type="Proteomes" id="UP001172457"/>
    </source>
</evidence>
<dbReference type="InterPro" id="IPR003703">
    <property type="entry name" value="Acyl_CoA_thio"/>
</dbReference>
<dbReference type="PROSITE" id="PS50042">
    <property type="entry name" value="CNMP_BINDING_3"/>
    <property type="match status" value="1"/>
</dbReference>
<comment type="similarity">
    <text evidence="1">Belongs to the C/M/P thioester hydrolase family.</text>
</comment>
<dbReference type="InterPro" id="IPR000595">
    <property type="entry name" value="cNMP-bd_dom"/>
</dbReference>
<proteinExistence type="inferred from homology"/>
<dbReference type="InterPro" id="IPR029069">
    <property type="entry name" value="HotDog_dom_sf"/>
</dbReference>
<dbReference type="CDD" id="cd00038">
    <property type="entry name" value="CAP_ED"/>
    <property type="match status" value="1"/>
</dbReference>
<dbReference type="InterPro" id="IPR018490">
    <property type="entry name" value="cNMP-bd_dom_sf"/>
</dbReference>
<dbReference type="InterPro" id="IPR014710">
    <property type="entry name" value="RmlC-like_jellyroll"/>
</dbReference>
<dbReference type="SUPFAM" id="SSF51206">
    <property type="entry name" value="cAMP-binding domain-like"/>
    <property type="match status" value="1"/>
</dbReference>
<accession>A0AA38SNX5</accession>
<dbReference type="Proteomes" id="UP001172457">
    <property type="component" value="Chromosome 8"/>
</dbReference>
<evidence type="ECO:0000256" key="2">
    <source>
        <dbReference type="ARBA" id="ARBA00022801"/>
    </source>
</evidence>
<evidence type="ECO:0000259" key="3">
    <source>
        <dbReference type="PROSITE" id="PS50042"/>
    </source>
</evidence>
<evidence type="ECO:0000256" key="1">
    <source>
        <dbReference type="ARBA" id="ARBA00006538"/>
    </source>
</evidence>
<dbReference type="GO" id="GO:0006637">
    <property type="term" value="P:acyl-CoA metabolic process"/>
    <property type="evidence" value="ECO:0007669"/>
    <property type="project" value="InterPro"/>
</dbReference>
<name>A0AA38SNX5_9ASTR</name>
<dbReference type="Pfam" id="PF13622">
    <property type="entry name" value="4HBT_3"/>
    <property type="match status" value="1"/>
</dbReference>
<reference evidence="4" key="1">
    <citation type="submission" date="2023-03" db="EMBL/GenBank/DDBJ databases">
        <title>Chromosome-scale reference genome and RAD-based genetic map of yellow starthistle (Centaurea solstitialis) reveal putative structural variation and QTLs associated with invader traits.</title>
        <authorList>
            <person name="Reatini B."/>
            <person name="Cang F.A."/>
            <person name="Jiang Q."/>
            <person name="Mckibben M.T.W."/>
            <person name="Barker M.S."/>
            <person name="Rieseberg L.H."/>
            <person name="Dlugosch K.M."/>
        </authorList>
    </citation>
    <scope>NUCLEOTIDE SEQUENCE</scope>
    <source>
        <strain evidence="4">CAN-66</strain>
        <tissue evidence="4">Leaf</tissue>
    </source>
</reference>
<dbReference type="InterPro" id="IPR049449">
    <property type="entry name" value="TesB_ACOT8-like_N"/>
</dbReference>
<dbReference type="PANTHER" id="PTHR11066:SF59">
    <property type="entry name" value="PALMITOYL-COA HYDROLASE"/>
    <property type="match status" value="1"/>
</dbReference>
<dbReference type="InterPro" id="IPR025652">
    <property type="entry name" value="TesB_C"/>
</dbReference>
<evidence type="ECO:0000313" key="4">
    <source>
        <dbReference type="EMBL" id="KAJ9539326.1"/>
    </source>
</evidence>
<feature type="non-terminal residue" evidence="4">
    <location>
        <position position="1"/>
    </location>
</feature>
<dbReference type="CDD" id="cd03444">
    <property type="entry name" value="Thioesterase_II_repeat1"/>
    <property type="match status" value="1"/>
</dbReference>
<dbReference type="Pfam" id="PF00027">
    <property type="entry name" value="cNMP_binding"/>
    <property type="match status" value="1"/>
</dbReference>
<protein>
    <recommendedName>
        <fullName evidence="3">Cyclic nucleotide-binding domain-containing protein</fullName>
    </recommendedName>
</protein>
<dbReference type="Gene3D" id="2.60.120.10">
    <property type="entry name" value="Jelly Rolls"/>
    <property type="match status" value="1"/>
</dbReference>
<dbReference type="SUPFAM" id="SSF54637">
    <property type="entry name" value="Thioesterase/thiol ester dehydrase-isomerase"/>
    <property type="match status" value="2"/>
</dbReference>
<keyword evidence="5" id="KW-1185">Reference proteome</keyword>
<dbReference type="Gene3D" id="2.40.160.210">
    <property type="entry name" value="Acyl-CoA thioesterase, double hotdog domain"/>
    <property type="match status" value="1"/>
</dbReference>
<sequence length="367" mass="42025">MDSEAVIEFLGDVPVLQRFPISSIRRIAQLVVLKRYDSGEYIFREGERRDGIYFIWEGEVEVSGAFHADNHDFQVFQRRKFDCFTENEPVGEEDIVALTKLTLLMLPRKYSSLMQPTTIWSADMNLETRAPVEHILSLDPVDINTLRGITLKGAPKSATALAAASKTVHFRKILHSFHAHFLLGGDTSIPIIYQVDRLRDLPNLATRRVNAVQKERVVFFLIASFHRGEEGYDHQEATMPSVPDPEKLLPVQGLEEGVQLPPKIRRIEVCTSTSVPWPTEIRPVDPVKYNRETTSHPSVMYWVRAKGRLPDDQALHRCVGAYLSDLLFIQISLNPHRRKGLSPSSISLDHSMWFHRDFRADDWLLYV</sequence>
<feature type="domain" description="Cyclic nucleotide-binding" evidence="3">
    <location>
        <begin position="15"/>
        <end position="62"/>
    </location>
</feature>
<dbReference type="Pfam" id="PF02551">
    <property type="entry name" value="Acyl_CoA_thio"/>
    <property type="match status" value="1"/>
</dbReference>
<dbReference type="InterPro" id="IPR042171">
    <property type="entry name" value="Acyl-CoA_hotdog"/>
</dbReference>
<dbReference type="GO" id="GO:0047617">
    <property type="term" value="F:fatty acyl-CoA hydrolase activity"/>
    <property type="evidence" value="ECO:0007669"/>
    <property type="project" value="InterPro"/>
</dbReference>
<dbReference type="PANTHER" id="PTHR11066">
    <property type="entry name" value="ACYL-COA THIOESTERASE"/>
    <property type="match status" value="1"/>
</dbReference>
<dbReference type="GO" id="GO:0009062">
    <property type="term" value="P:fatty acid catabolic process"/>
    <property type="evidence" value="ECO:0007669"/>
    <property type="project" value="TreeGrafter"/>
</dbReference>
<organism evidence="4 5">
    <name type="scientific">Centaurea solstitialis</name>
    <name type="common">yellow star-thistle</name>
    <dbReference type="NCBI Taxonomy" id="347529"/>
    <lineage>
        <taxon>Eukaryota</taxon>
        <taxon>Viridiplantae</taxon>
        <taxon>Streptophyta</taxon>
        <taxon>Embryophyta</taxon>
        <taxon>Tracheophyta</taxon>
        <taxon>Spermatophyta</taxon>
        <taxon>Magnoliopsida</taxon>
        <taxon>eudicotyledons</taxon>
        <taxon>Gunneridae</taxon>
        <taxon>Pentapetalae</taxon>
        <taxon>asterids</taxon>
        <taxon>campanulids</taxon>
        <taxon>Asterales</taxon>
        <taxon>Asteraceae</taxon>
        <taxon>Carduoideae</taxon>
        <taxon>Cardueae</taxon>
        <taxon>Centaureinae</taxon>
        <taxon>Centaurea</taxon>
    </lineage>
</organism>
<dbReference type="AlphaFoldDB" id="A0AA38SNX5"/>